<sequence>MQWLWDKISTFFVELFEKVLGWLLDLALWLPKKLWGAILDGLATLIEKIPVPEFLANAGSFFDQIPTGVVFFMQYFAVAEGLSMVTVALLLRFIVRRLPVIG</sequence>
<feature type="transmembrane region" description="Helical" evidence="1">
    <location>
        <begin position="72"/>
        <end position="95"/>
    </location>
</feature>
<dbReference type="RefSeq" id="WP_350446827.1">
    <property type="nucleotide sequence ID" value="NZ_CP158373.1"/>
</dbReference>
<evidence type="ECO:0000256" key="1">
    <source>
        <dbReference type="SAM" id="Phobius"/>
    </source>
</evidence>
<keyword evidence="1" id="KW-1133">Transmembrane helix</keyword>
<keyword evidence="1" id="KW-0472">Membrane</keyword>
<dbReference type="EMBL" id="CP158373">
    <property type="protein sequence ID" value="XBY62847.1"/>
    <property type="molecule type" value="Genomic_DNA"/>
</dbReference>
<reference evidence="2" key="1">
    <citation type="submission" date="2023-08" db="EMBL/GenBank/DDBJ databases">
        <title>Increased levels of nutrients transform a symbiont into a lethal pathobiont.</title>
        <authorList>
            <person name="Lachnit T."/>
            <person name="Ulrich L."/>
            <person name="Willmer F.M."/>
            <person name="Hasenbein T."/>
            <person name="Steiner L.X."/>
            <person name="Wolters M."/>
            <person name="Herbst E.M."/>
            <person name="Deines P."/>
        </authorList>
    </citation>
    <scope>NUCLEOTIDE SEQUENCE</scope>
    <source>
        <strain evidence="2">T3</strain>
    </source>
</reference>
<evidence type="ECO:0008006" key="3">
    <source>
        <dbReference type="Google" id="ProtNLM"/>
    </source>
</evidence>
<keyword evidence="1" id="KW-0812">Transmembrane</keyword>
<evidence type="ECO:0000313" key="2">
    <source>
        <dbReference type="EMBL" id="XBY62847.1"/>
    </source>
</evidence>
<proteinExistence type="predicted"/>
<organism evidence="2">
    <name type="scientific">Pseudomonas solani</name>
    <dbReference type="NCBI Taxonomy" id="2731552"/>
    <lineage>
        <taxon>Bacteria</taxon>
        <taxon>Pseudomonadati</taxon>
        <taxon>Pseudomonadota</taxon>
        <taxon>Gammaproteobacteria</taxon>
        <taxon>Pseudomonadales</taxon>
        <taxon>Pseudomonadaceae</taxon>
        <taxon>Pseudomonas</taxon>
    </lineage>
</organism>
<gene>
    <name evidence="2" type="ORF">ABS648_23285</name>
</gene>
<name>A0AAU7Y185_9PSED</name>
<protein>
    <recommendedName>
        <fullName evidence="3">DUF2523 domain-containing protein</fullName>
    </recommendedName>
</protein>
<dbReference type="AlphaFoldDB" id="A0AAU7Y185"/>
<accession>A0AAU7Y185</accession>